<protein>
    <recommendedName>
        <fullName evidence="5">DUF5666 domain-containing protein</fullName>
    </recommendedName>
</protein>
<dbReference type="EMBL" id="PXYI01000003">
    <property type="protein sequence ID" value="PSJ40643.1"/>
    <property type="molecule type" value="Genomic_DNA"/>
</dbReference>
<name>A0A2P7QRN7_9SPHN</name>
<sequence length="183" mass="18323">MIAAALIAFAAILAGESPQAAAPQGHSPAPPVTAVPSPGGGRPVLRAGTEVRMRTLEALSSKHARQGQRFALEVVDHVVVEGGVVIPRGAPATGEVARVVGRGIMGKAGKLEVRILFVEAGGARIRLGGRAVDKGKASTGPVVAGTVLLGPLASFVQGTSAQIPAGTAVLGFVYADVSLMPQS</sequence>
<organism evidence="3 4">
    <name type="scientific">Allosphingosinicella deserti</name>
    <dbReference type="NCBI Taxonomy" id="2116704"/>
    <lineage>
        <taxon>Bacteria</taxon>
        <taxon>Pseudomonadati</taxon>
        <taxon>Pseudomonadota</taxon>
        <taxon>Alphaproteobacteria</taxon>
        <taxon>Sphingomonadales</taxon>
        <taxon>Sphingomonadaceae</taxon>
        <taxon>Allosphingosinicella</taxon>
    </lineage>
</organism>
<dbReference type="OrthoDB" id="117664at2"/>
<evidence type="ECO:0000313" key="3">
    <source>
        <dbReference type="EMBL" id="PSJ40643.1"/>
    </source>
</evidence>
<evidence type="ECO:0008006" key="5">
    <source>
        <dbReference type="Google" id="ProtNLM"/>
    </source>
</evidence>
<accession>A0A2P7QRN7</accession>
<gene>
    <name evidence="3" type="ORF">C7I55_10010</name>
</gene>
<evidence type="ECO:0000313" key="4">
    <source>
        <dbReference type="Proteomes" id="UP000241167"/>
    </source>
</evidence>
<feature type="signal peptide" evidence="2">
    <location>
        <begin position="1"/>
        <end position="20"/>
    </location>
</feature>
<keyword evidence="2" id="KW-0732">Signal</keyword>
<proteinExistence type="predicted"/>
<evidence type="ECO:0000256" key="2">
    <source>
        <dbReference type="SAM" id="SignalP"/>
    </source>
</evidence>
<feature type="chain" id="PRO_5015159440" description="DUF5666 domain-containing protein" evidence="2">
    <location>
        <begin position="21"/>
        <end position="183"/>
    </location>
</feature>
<dbReference type="Proteomes" id="UP000241167">
    <property type="component" value="Unassembled WGS sequence"/>
</dbReference>
<feature type="region of interest" description="Disordered" evidence="1">
    <location>
        <begin position="19"/>
        <end position="43"/>
    </location>
</feature>
<reference evidence="3 4" key="1">
    <citation type="submission" date="2018-03" db="EMBL/GenBank/DDBJ databases">
        <title>The draft genome of Sphingosinicella sp. GL-C-18.</title>
        <authorList>
            <person name="Liu L."/>
            <person name="Li L."/>
            <person name="Liang L."/>
            <person name="Zhang X."/>
            <person name="Wang T."/>
        </authorList>
    </citation>
    <scope>NUCLEOTIDE SEQUENCE [LARGE SCALE GENOMIC DNA]</scope>
    <source>
        <strain evidence="3 4">GL-C-18</strain>
    </source>
</reference>
<keyword evidence="4" id="KW-1185">Reference proteome</keyword>
<dbReference type="RefSeq" id="WP_106512793.1">
    <property type="nucleotide sequence ID" value="NZ_PXYI01000003.1"/>
</dbReference>
<comment type="caution">
    <text evidence="3">The sequence shown here is derived from an EMBL/GenBank/DDBJ whole genome shotgun (WGS) entry which is preliminary data.</text>
</comment>
<dbReference type="AlphaFoldDB" id="A0A2P7QRN7"/>
<evidence type="ECO:0000256" key="1">
    <source>
        <dbReference type="SAM" id="MobiDB-lite"/>
    </source>
</evidence>